<keyword evidence="1" id="KW-0812">Transmembrane</keyword>
<dbReference type="STRING" id="229535.A0A0M9WCJ1"/>
<dbReference type="SUPFAM" id="SSF56112">
    <property type="entry name" value="Protein kinase-like (PK-like)"/>
    <property type="match status" value="1"/>
</dbReference>
<sequence>MDEISVPPSASNTMDEHPVPHLGLPELMLQKIGYYHHPVFVMLCLFASPFVVTPVTLINNQHHVITTKHRPIIQQSDNQKLIMIGILSEVYLVDSTIIRKAPRSGSEEDLQPIIREATIYNLLNDHPRIAQCTSRGRMDYIDIKYYPHGDLSSFCQKNEVTPELRSKWFQQLLEAVAVIHSYDIIHSDLALRQFFVDDNFKHTPG</sequence>
<accession>A0A0M9WCJ1</accession>
<feature type="domain" description="Protein kinase" evidence="2">
    <location>
        <begin position="76"/>
        <end position="205"/>
    </location>
</feature>
<keyword evidence="1" id="KW-1133">Transmembrane helix</keyword>
<protein>
    <recommendedName>
        <fullName evidence="2">Protein kinase domain-containing protein</fullName>
    </recommendedName>
</protein>
<dbReference type="GO" id="GO:0005524">
    <property type="term" value="F:ATP binding"/>
    <property type="evidence" value="ECO:0007669"/>
    <property type="project" value="InterPro"/>
</dbReference>
<keyword evidence="1" id="KW-0472">Membrane</keyword>
<reference evidence="3 4" key="1">
    <citation type="submission" date="2015-08" db="EMBL/GenBank/DDBJ databases">
        <title>Genome sequencing of Penicillium nordicum.</title>
        <authorList>
            <person name="Nguyen H.D."/>
            <person name="Seifert K.A."/>
        </authorList>
    </citation>
    <scope>NUCLEOTIDE SEQUENCE [LARGE SCALE GENOMIC DNA]</scope>
    <source>
        <strain evidence="3 4">DAOMC 185683</strain>
    </source>
</reference>
<gene>
    <name evidence="3" type="ORF">ACN38_g9447</name>
</gene>
<evidence type="ECO:0000313" key="3">
    <source>
        <dbReference type="EMBL" id="KOS39713.1"/>
    </source>
</evidence>
<feature type="transmembrane region" description="Helical" evidence="1">
    <location>
        <begin position="34"/>
        <end position="58"/>
    </location>
</feature>
<dbReference type="AlphaFoldDB" id="A0A0M9WCJ1"/>
<dbReference type="InterPro" id="IPR011009">
    <property type="entry name" value="Kinase-like_dom_sf"/>
</dbReference>
<keyword evidence="4" id="KW-1185">Reference proteome</keyword>
<dbReference type="Gene3D" id="1.10.510.10">
    <property type="entry name" value="Transferase(Phosphotransferase) domain 1"/>
    <property type="match status" value="1"/>
</dbReference>
<evidence type="ECO:0000313" key="4">
    <source>
        <dbReference type="Proteomes" id="UP000037696"/>
    </source>
</evidence>
<name>A0A0M9WCJ1_9EURO</name>
<dbReference type="GO" id="GO:0004672">
    <property type="term" value="F:protein kinase activity"/>
    <property type="evidence" value="ECO:0007669"/>
    <property type="project" value="InterPro"/>
</dbReference>
<dbReference type="InterPro" id="IPR000719">
    <property type="entry name" value="Prot_kinase_dom"/>
</dbReference>
<dbReference type="EMBL" id="LHQQ01000191">
    <property type="protein sequence ID" value="KOS39713.1"/>
    <property type="molecule type" value="Genomic_DNA"/>
</dbReference>
<evidence type="ECO:0000256" key="1">
    <source>
        <dbReference type="SAM" id="Phobius"/>
    </source>
</evidence>
<dbReference type="Proteomes" id="UP000037696">
    <property type="component" value="Unassembled WGS sequence"/>
</dbReference>
<proteinExistence type="predicted"/>
<dbReference type="Pfam" id="PF00069">
    <property type="entry name" value="Pkinase"/>
    <property type="match status" value="1"/>
</dbReference>
<comment type="caution">
    <text evidence="3">The sequence shown here is derived from an EMBL/GenBank/DDBJ whole genome shotgun (WGS) entry which is preliminary data.</text>
</comment>
<dbReference type="PROSITE" id="PS50011">
    <property type="entry name" value="PROTEIN_KINASE_DOM"/>
    <property type="match status" value="1"/>
</dbReference>
<evidence type="ECO:0000259" key="2">
    <source>
        <dbReference type="PROSITE" id="PS50011"/>
    </source>
</evidence>
<dbReference type="OrthoDB" id="1668230at2759"/>
<organism evidence="3 4">
    <name type="scientific">Penicillium nordicum</name>
    <dbReference type="NCBI Taxonomy" id="229535"/>
    <lineage>
        <taxon>Eukaryota</taxon>
        <taxon>Fungi</taxon>
        <taxon>Dikarya</taxon>
        <taxon>Ascomycota</taxon>
        <taxon>Pezizomycotina</taxon>
        <taxon>Eurotiomycetes</taxon>
        <taxon>Eurotiomycetidae</taxon>
        <taxon>Eurotiales</taxon>
        <taxon>Aspergillaceae</taxon>
        <taxon>Penicillium</taxon>
    </lineage>
</organism>